<dbReference type="RefSeq" id="WP_169718745.1">
    <property type="nucleotide sequence ID" value="NZ_CP091521.1"/>
</dbReference>
<dbReference type="Proteomes" id="UP000831534">
    <property type="component" value="Chromosome"/>
</dbReference>
<feature type="signal peptide" evidence="1">
    <location>
        <begin position="1"/>
        <end position="21"/>
    </location>
</feature>
<dbReference type="KEGG" id="ckh:LVJ77_08145"/>
<accession>A0A8T9MWQ2</accession>
<keyword evidence="1" id="KW-0732">Signal</keyword>
<evidence type="ECO:0000313" key="3">
    <source>
        <dbReference type="EMBL" id="UOP04323.1"/>
    </source>
</evidence>
<proteinExistence type="predicted"/>
<dbReference type="AlphaFoldDB" id="A0A8T9MWQ2"/>
<dbReference type="Pfam" id="PF13827">
    <property type="entry name" value="DUF4189"/>
    <property type="match status" value="1"/>
</dbReference>
<name>A0A8T9MWQ2_9NEIS</name>
<reference evidence="3" key="1">
    <citation type="journal article" date="2022" name="Res Sq">
        <title>Evolution of multicellular longitudinally dividing oral cavity symbionts (Neisseriaceae).</title>
        <authorList>
            <person name="Nyongesa S."/>
            <person name="Weber P."/>
            <person name="Bernet E."/>
            <person name="Pullido F."/>
            <person name="Nieckarz M."/>
            <person name="Delaby M."/>
            <person name="Nieves C."/>
            <person name="Viehboeck T."/>
            <person name="Krause N."/>
            <person name="Rivera-Millot A."/>
            <person name="Nakamura A."/>
            <person name="Vischer N."/>
            <person name="VanNieuwenhze M."/>
            <person name="Brun Y."/>
            <person name="Cava F."/>
            <person name="Bulgheresi S."/>
            <person name="Veyrier F."/>
        </authorList>
    </citation>
    <scope>NUCLEOTIDE SEQUENCE</scope>
    <source>
        <strain evidence="3">17694</strain>
    </source>
</reference>
<feature type="chain" id="PRO_5035725178" evidence="1">
    <location>
        <begin position="22"/>
        <end position="178"/>
    </location>
</feature>
<reference evidence="3" key="2">
    <citation type="submission" date="2024-09" db="EMBL/GenBank/DDBJ databases">
        <authorList>
            <person name="Veyrier F.J."/>
        </authorList>
    </citation>
    <scope>NUCLEOTIDE SEQUENCE</scope>
    <source>
        <strain evidence="3">17694</strain>
    </source>
</reference>
<dbReference type="PROSITE" id="PS51257">
    <property type="entry name" value="PROKAR_LIPOPROTEIN"/>
    <property type="match status" value="1"/>
</dbReference>
<feature type="domain" description="DUF4189" evidence="2">
    <location>
        <begin position="80"/>
        <end position="166"/>
    </location>
</feature>
<gene>
    <name evidence="3" type="ORF">LVJ77_08145</name>
</gene>
<protein>
    <submittedName>
        <fullName evidence="3">DUF4189 domain-containing protein</fullName>
    </submittedName>
</protein>
<dbReference type="InterPro" id="IPR025240">
    <property type="entry name" value="DUF4189"/>
</dbReference>
<evidence type="ECO:0000313" key="4">
    <source>
        <dbReference type="Proteomes" id="UP000831534"/>
    </source>
</evidence>
<sequence length="178" mass="19764">MTNKPSYLIAALLMMPVLASACDAVCQRMQRQQQRDMNYQMHLQETQRIQGQYNRGYSTPSYYTRYGVVVDGFDSRNDSSKIFRADGYSSNDIAANVAMTGCQSAGLQCRILFDYHNGCLALSAGQMSSGVPKVFPGFHGQSKWRAKSQALQTCTNAGAKNCYIHGEIKCSLPSRTPY</sequence>
<evidence type="ECO:0000256" key="1">
    <source>
        <dbReference type="SAM" id="SignalP"/>
    </source>
</evidence>
<keyword evidence="4" id="KW-1185">Reference proteome</keyword>
<organism evidence="3 4">
    <name type="scientific">Conchiformibius kuhniae</name>
    <dbReference type="NCBI Taxonomy" id="211502"/>
    <lineage>
        <taxon>Bacteria</taxon>
        <taxon>Pseudomonadati</taxon>
        <taxon>Pseudomonadota</taxon>
        <taxon>Betaproteobacteria</taxon>
        <taxon>Neisseriales</taxon>
        <taxon>Neisseriaceae</taxon>
        <taxon>Conchiformibius</taxon>
    </lineage>
</organism>
<evidence type="ECO:0000259" key="2">
    <source>
        <dbReference type="Pfam" id="PF13827"/>
    </source>
</evidence>
<dbReference type="EMBL" id="CP091521">
    <property type="protein sequence ID" value="UOP04323.1"/>
    <property type="molecule type" value="Genomic_DNA"/>
</dbReference>